<dbReference type="EC" id="3.2.1.73" evidence="4"/>
<dbReference type="Pfam" id="PF00722">
    <property type="entry name" value="Glyco_hydro_16"/>
    <property type="match status" value="1"/>
</dbReference>
<dbReference type="PROSITE" id="PS51762">
    <property type="entry name" value="GH16_2"/>
    <property type="match status" value="1"/>
</dbReference>
<dbReference type="InterPro" id="IPR000757">
    <property type="entry name" value="Beta-glucanase-like"/>
</dbReference>
<dbReference type="GO" id="GO:0005975">
    <property type="term" value="P:carbohydrate metabolic process"/>
    <property type="evidence" value="ECO:0007669"/>
    <property type="project" value="InterPro"/>
</dbReference>
<accession>A0A916NIC6</accession>
<dbReference type="InterPro" id="IPR050546">
    <property type="entry name" value="Glycosyl_Hydrlase_16"/>
</dbReference>
<proteinExistence type="inferred from homology"/>
<gene>
    <name evidence="4" type="primary">bglA</name>
    <name evidence="4" type="ORF">GTOL_12249</name>
</gene>
<feature type="domain" description="GH16" evidence="3">
    <location>
        <begin position="20"/>
        <end position="271"/>
    </location>
</feature>
<organism evidence="4 5">
    <name type="scientific">Georgfuchsia toluolica</name>
    <dbReference type="NCBI Taxonomy" id="424218"/>
    <lineage>
        <taxon>Bacteria</taxon>
        <taxon>Pseudomonadati</taxon>
        <taxon>Pseudomonadota</taxon>
        <taxon>Betaproteobacteria</taxon>
        <taxon>Nitrosomonadales</taxon>
        <taxon>Sterolibacteriaceae</taxon>
        <taxon>Georgfuchsia</taxon>
    </lineage>
</organism>
<dbReference type="Proteomes" id="UP000742786">
    <property type="component" value="Unassembled WGS sequence"/>
</dbReference>
<evidence type="ECO:0000256" key="2">
    <source>
        <dbReference type="SAM" id="SignalP"/>
    </source>
</evidence>
<dbReference type="RefSeq" id="WP_220636225.1">
    <property type="nucleotide sequence ID" value="NZ_CAJQUM010000001.1"/>
</dbReference>
<feature type="chain" id="PRO_5037195040" evidence="2">
    <location>
        <begin position="20"/>
        <end position="271"/>
    </location>
</feature>
<dbReference type="PANTHER" id="PTHR10963:SF55">
    <property type="entry name" value="GLYCOSIDE HYDROLASE FAMILY 16 PROTEIN"/>
    <property type="match status" value="1"/>
</dbReference>
<dbReference type="SUPFAM" id="SSF49899">
    <property type="entry name" value="Concanavalin A-like lectins/glucanases"/>
    <property type="match status" value="1"/>
</dbReference>
<comment type="similarity">
    <text evidence="1">Belongs to the glycosyl hydrolase 16 family.</text>
</comment>
<evidence type="ECO:0000259" key="3">
    <source>
        <dbReference type="PROSITE" id="PS51762"/>
    </source>
</evidence>
<dbReference type="AlphaFoldDB" id="A0A916NIC6"/>
<evidence type="ECO:0000313" key="5">
    <source>
        <dbReference type="Proteomes" id="UP000742786"/>
    </source>
</evidence>
<dbReference type="GO" id="GO:0042972">
    <property type="term" value="F:licheninase activity"/>
    <property type="evidence" value="ECO:0007669"/>
    <property type="project" value="UniProtKB-EC"/>
</dbReference>
<comment type="caution">
    <text evidence="4">The sequence shown here is derived from an EMBL/GenBank/DDBJ whole genome shotgun (WGS) entry which is preliminary data.</text>
</comment>
<feature type="signal peptide" evidence="2">
    <location>
        <begin position="1"/>
        <end position="19"/>
    </location>
</feature>
<evidence type="ECO:0000256" key="1">
    <source>
        <dbReference type="ARBA" id="ARBA00006865"/>
    </source>
</evidence>
<keyword evidence="4" id="KW-0378">Hydrolase</keyword>
<dbReference type="EMBL" id="CAJQUM010000001">
    <property type="protein sequence ID" value="CAG4884366.1"/>
    <property type="molecule type" value="Genomic_DNA"/>
</dbReference>
<reference evidence="4" key="1">
    <citation type="submission" date="2021-04" db="EMBL/GenBank/DDBJ databases">
        <authorList>
            <person name="Hornung B."/>
        </authorList>
    </citation>
    <scope>NUCLEOTIDE SEQUENCE</scope>
    <source>
        <strain evidence="4">G5G6</strain>
    </source>
</reference>
<dbReference type="CDD" id="cd08023">
    <property type="entry name" value="GH16_laminarinase_like"/>
    <property type="match status" value="1"/>
</dbReference>
<keyword evidence="4" id="KW-0326">Glycosidase</keyword>
<dbReference type="InterPro" id="IPR013320">
    <property type="entry name" value="ConA-like_dom_sf"/>
</dbReference>
<keyword evidence="5" id="KW-1185">Reference proteome</keyword>
<keyword evidence="2" id="KW-0732">Signal</keyword>
<evidence type="ECO:0000313" key="4">
    <source>
        <dbReference type="EMBL" id="CAG4884366.1"/>
    </source>
</evidence>
<sequence length="271" mass="30785">MTAILFSLLMLLLPATVHAADWELAWSDEFNYSGLPDESKWGYEGGFTRNEEAQWYSIRRKENARVENGLLILEARKEQIPNPGYKSTATNWRQSRPYAQYTSASLITKNKASWAYGRIEVRAKLPKGKGLWPAIWTIGANIDQEKYPKCGEIDIMEYYGKIPDQIFANLHFDKNGARTSSSGKMALDNASGSFHVFAIEWDHDRIDFFVDQVKYHSFAVSSADSGDYNAFRNEHYLLINLAMGGASGGSIDDSILPAQFLIDYVRVYRHK</sequence>
<dbReference type="Gene3D" id="2.60.120.200">
    <property type="match status" value="1"/>
</dbReference>
<protein>
    <submittedName>
        <fullName evidence="4">Beta-glucanase</fullName>
        <ecNumber evidence="4">3.2.1.73</ecNumber>
    </submittedName>
</protein>
<dbReference type="PANTHER" id="PTHR10963">
    <property type="entry name" value="GLYCOSYL HYDROLASE-RELATED"/>
    <property type="match status" value="1"/>
</dbReference>
<name>A0A916NIC6_9PROT</name>